<evidence type="ECO:0000256" key="6">
    <source>
        <dbReference type="ARBA" id="ARBA00023136"/>
    </source>
</evidence>
<keyword evidence="5 8" id="KW-1133">Transmembrane helix</keyword>
<comment type="similarity">
    <text evidence="7">Belongs to the binding-protein-dependent transport system permease family. OppBC subfamily.</text>
</comment>
<dbReference type="SUPFAM" id="SSF161098">
    <property type="entry name" value="MetI-like"/>
    <property type="match status" value="1"/>
</dbReference>
<dbReference type="NCBIfam" id="NF045474">
    <property type="entry name" value="Opp2C"/>
    <property type="match status" value="1"/>
</dbReference>
<keyword evidence="3" id="KW-1003">Cell membrane</keyword>
<proteinExistence type="inferred from homology"/>
<dbReference type="GO" id="GO:0055085">
    <property type="term" value="P:transmembrane transport"/>
    <property type="evidence" value="ECO:0007669"/>
    <property type="project" value="InterPro"/>
</dbReference>
<keyword evidence="2 8" id="KW-0813">Transport</keyword>
<dbReference type="STRING" id="759851.SAMN04244570_3395"/>
<dbReference type="InterPro" id="IPR035906">
    <property type="entry name" value="MetI-like_sf"/>
</dbReference>
<keyword evidence="4 8" id="KW-0812">Transmembrane</keyword>
<dbReference type="Pfam" id="PF12911">
    <property type="entry name" value="OppC_N"/>
    <property type="match status" value="1"/>
</dbReference>
<dbReference type="InterPro" id="IPR053385">
    <property type="entry name" value="ABC_transport_permease"/>
</dbReference>
<evidence type="ECO:0000256" key="8">
    <source>
        <dbReference type="RuleBase" id="RU363032"/>
    </source>
</evidence>
<evidence type="ECO:0000256" key="7">
    <source>
        <dbReference type="ARBA" id="ARBA00024202"/>
    </source>
</evidence>
<dbReference type="PANTHER" id="PTHR43386:SF1">
    <property type="entry name" value="D,D-DIPEPTIDE TRANSPORT SYSTEM PERMEASE PROTEIN DDPC-RELATED"/>
    <property type="match status" value="1"/>
</dbReference>
<feature type="transmembrane region" description="Helical" evidence="8">
    <location>
        <begin position="42"/>
        <end position="63"/>
    </location>
</feature>
<dbReference type="Proteomes" id="UP000005316">
    <property type="component" value="Unassembled WGS sequence"/>
</dbReference>
<accession>F9DSU5</accession>
<protein>
    <submittedName>
        <fullName evidence="10">Dipeptide ABC superfamily ATP binding cassette transporter, membrane protein</fullName>
    </submittedName>
</protein>
<dbReference type="Gene3D" id="1.10.3720.10">
    <property type="entry name" value="MetI-like"/>
    <property type="match status" value="1"/>
</dbReference>
<feature type="transmembrane region" description="Helical" evidence="8">
    <location>
        <begin position="269"/>
        <end position="292"/>
    </location>
</feature>
<dbReference type="HOGENOM" id="CLU_028518_1_1_9"/>
<dbReference type="eggNOG" id="COG1173">
    <property type="taxonomic scope" value="Bacteria"/>
</dbReference>
<dbReference type="PANTHER" id="PTHR43386">
    <property type="entry name" value="OLIGOPEPTIDE TRANSPORT SYSTEM PERMEASE PROTEIN APPC"/>
    <property type="match status" value="1"/>
</dbReference>
<dbReference type="AlphaFoldDB" id="F9DSU5"/>
<evidence type="ECO:0000256" key="1">
    <source>
        <dbReference type="ARBA" id="ARBA00004651"/>
    </source>
</evidence>
<dbReference type="EMBL" id="AFPZ01000057">
    <property type="protein sequence ID" value="EGQ26131.1"/>
    <property type="molecule type" value="Genomic_DNA"/>
</dbReference>
<evidence type="ECO:0000256" key="2">
    <source>
        <dbReference type="ARBA" id="ARBA00022448"/>
    </source>
</evidence>
<evidence type="ECO:0000259" key="9">
    <source>
        <dbReference type="PROSITE" id="PS50928"/>
    </source>
</evidence>
<comment type="subcellular location">
    <subcellularLocation>
        <location evidence="1 8">Cell membrane</location>
        <topology evidence="1 8">Multi-pass membrane protein</topology>
    </subcellularLocation>
</comment>
<dbReference type="PROSITE" id="PS50928">
    <property type="entry name" value="ABC_TM1"/>
    <property type="match status" value="1"/>
</dbReference>
<dbReference type="CDD" id="cd06261">
    <property type="entry name" value="TM_PBP2"/>
    <property type="match status" value="1"/>
</dbReference>
<reference evidence="10 11" key="1">
    <citation type="submission" date="2011-04" db="EMBL/GenBank/DDBJ databases">
        <authorList>
            <person name="Muzny D."/>
            <person name="Qin X."/>
            <person name="Deng J."/>
            <person name="Jiang H."/>
            <person name="Liu Y."/>
            <person name="Qu J."/>
            <person name="Song X.-Z."/>
            <person name="Zhang L."/>
            <person name="Thornton R."/>
            <person name="Coyle M."/>
            <person name="Francisco L."/>
            <person name="Jackson L."/>
            <person name="Javaid M."/>
            <person name="Korchina V."/>
            <person name="Kovar C."/>
            <person name="Mata R."/>
            <person name="Mathew T."/>
            <person name="Ngo R."/>
            <person name="Nguyen L."/>
            <person name="Nguyen N."/>
            <person name="Okwuonu G."/>
            <person name="Ongeri F."/>
            <person name="Pham C."/>
            <person name="Simmons D."/>
            <person name="Wilczek-Boney K."/>
            <person name="Hale W."/>
            <person name="Jakkamsetti A."/>
            <person name="Pham P."/>
            <person name="Ruth R."/>
            <person name="San Lucas F."/>
            <person name="Warren J."/>
            <person name="Zhang J."/>
            <person name="Zhao Z."/>
            <person name="Zhou C."/>
            <person name="Zhu D."/>
            <person name="Lee S."/>
            <person name="Bess C."/>
            <person name="Blankenburg K."/>
            <person name="Forbes L."/>
            <person name="Fu Q."/>
            <person name="Gubbala S."/>
            <person name="Hirani K."/>
            <person name="Jayaseelan J.C."/>
            <person name="Lara F."/>
            <person name="Munidasa M."/>
            <person name="Palculict T."/>
            <person name="Patil S."/>
            <person name="Pu L.-L."/>
            <person name="Saada N."/>
            <person name="Tang L."/>
            <person name="Weissenberger G."/>
            <person name="Zhu Y."/>
            <person name="Hemphill L."/>
            <person name="Shang Y."/>
            <person name="Youmans B."/>
            <person name="Ayvaz T."/>
            <person name="Ross M."/>
            <person name="Santibanez J."/>
            <person name="Aqrawi P."/>
            <person name="Gross S."/>
            <person name="Joshi V."/>
            <person name="Fowler G."/>
            <person name="Nazareth L."/>
            <person name="Reid J."/>
            <person name="Worley K."/>
            <person name="Petrosino J."/>
            <person name="Highlander S."/>
            <person name="Gibbs R."/>
        </authorList>
    </citation>
    <scope>NUCLEOTIDE SEQUENCE [LARGE SCALE GENOMIC DNA]</scope>
    <source>
        <strain evidence="10 11">2681</strain>
    </source>
</reference>
<feature type="transmembrane region" description="Helical" evidence="8">
    <location>
        <begin position="224"/>
        <end position="249"/>
    </location>
</feature>
<dbReference type="InterPro" id="IPR050366">
    <property type="entry name" value="BP-dependent_transpt_permease"/>
</dbReference>
<name>F9DSU5_9BACL</name>
<dbReference type="Pfam" id="PF00528">
    <property type="entry name" value="BPD_transp_1"/>
    <property type="match status" value="1"/>
</dbReference>
<evidence type="ECO:0000313" key="11">
    <source>
        <dbReference type="Proteomes" id="UP000005316"/>
    </source>
</evidence>
<sequence>MRKGEQFMSELTPKVDGAAEVQLEKTTGPWREAWIGFRKSKVAVVGAVIVLFFIILAIFGPLVTKEGINEQLMADRLQPPSSEYWFGTDDFGRDIFSRIIHGARISLSVGFFSVVGSIVVGSILGIIAGYYGRWIDTIISRIFDIMLAFPSILLAIAIVSVLGPSLRNALIAIAIINIPNFGRLIRSKVLSIKEDEYITAAKAIGMKDFRILFSHILPNSMAPVIVQGTLAIATAILEAAALGFLGLGAEAPAPEWGKMLADSKDYLQNAPWTMIFPGLAIMLTVLGFNLMGDGLRDALDPKMKS</sequence>
<evidence type="ECO:0000256" key="4">
    <source>
        <dbReference type="ARBA" id="ARBA00022692"/>
    </source>
</evidence>
<feature type="domain" description="ABC transmembrane type-1" evidence="9">
    <location>
        <begin position="103"/>
        <end position="292"/>
    </location>
</feature>
<organism evidence="10 11">
    <name type="scientific">Sporosarcina newyorkensis 2681</name>
    <dbReference type="NCBI Taxonomy" id="1027292"/>
    <lineage>
        <taxon>Bacteria</taxon>
        <taxon>Bacillati</taxon>
        <taxon>Bacillota</taxon>
        <taxon>Bacilli</taxon>
        <taxon>Bacillales</taxon>
        <taxon>Caryophanaceae</taxon>
        <taxon>Sporosarcina</taxon>
    </lineage>
</organism>
<dbReference type="InterPro" id="IPR000515">
    <property type="entry name" value="MetI-like"/>
</dbReference>
<feature type="transmembrane region" description="Helical" evidence="8">
    <location>
        <begin position="105"/>
        <end position="130"/>
    </location>
</feature>
<feature type="transmembrane region" description="Helical" evidence="8">
    <location>
        <begin position="142"/>
        <end position="163"/>
    </location>
</feature>
<dbReference type="InterPro" id="IPR025966">
    <property type="entry name" value="OppC_N"/>
</dbReference>
<evidence type="ECO:0000313" key="10">
    <source>
        <dbReference type="EMBL" id="EGQ26131.1"/>
    </source>
</evidence>
<dbReference type="GO" id="GO:0005886">
    <property type="term" value="C:plasma membrane"/>
    <property type="evidence" value="ECO:0007669"/>
    <property type="project" value="UniProtKB-SubCell"/>
</dbReference>
<evidence type="ECO:0000256" key="5">
    <source>
        <dbReference type="ARBA" id="ARBA00022989"/>
    </source>
</evidence>
<gene>
    <name evidence="10" type="primary">dppC2</name>
    <name evidence="10" type="ORF">HMPREF9372_1876</name>
</gene>
<keyword evidence="6 8" id="KW-0472">Membrane</keyword>
<comment type="caution">
    <text evidence="10">The sequence shown here is derived from an EMBL/GenBank/DDBJ whole genome shotgun (WGS) entry which is preliminary data.</text>
</comment>
<evidence type="ECO:0000256" key="3">
    <source>
        <dbReference type="ARBA" id="ARBA00022475"/>
    </source>
</evidence>